<name>A0A1I0HYX1_9BACT</name>
<dbReference type="Pfam" id="PF05635">
    <property type="entry name" value="23S_rRNA_IVP"/>
    <property type="match status" value="1"/>
</dbReference>
<dbReference type="Gene3D" id="1.20.1440.60">
    <property type="entry name" value="23S rRNA-intervening sequence"/>
    <property type="match status" value="1"/>
</dbReference>
<dbReference type="InterPro" id="IPR012657">
    <property type="entry name" value="23S_rRNA-intervening_sequence"/>
</dbReference>
<dbReference type="SUPFAM" id="SSF158446">
    <property type="entry name" value="IVS-encoded protein-like"/>
    <property type="match status" value="1"/>
</dbReference>
<dbReference type="PANTHER" id="PTHR38471:SF2">
    <property type="entry name" value="FOUR HELIX BUNDLE PROTEIN"/>
    <property type="match status" value="1"/>
</dbReference>
<sequence length="143" mass="16286">MKDNLVRDKSYAFASRIVKAYKYLTAEKREFIMAKQLLRCGTSIGANVEEALAGVSRPDFVHKLTISAKECRETSYWLRLLHDNDYLPDPLFDSLHDQNAELLRILTSIILNPSCRVLKLELVISSSPQLGFLTAQNKRGKDE</sequence>
<dbReference type="AlphaFoldDB" id="A0A1I0HYX1"/>
<dbReference type="PANTHER" id="PTHR38471">
    <property type="entry name" value="FOUR HELIX BUNDLE PROTEIN"/>
    <property type="match status" value="1"/>
</dbReference>
<protein>
    <submittedName>
        <fullName evidence="1">Four helix bundle protein</fullName>
    </submittedName>
</protein>
<evidence type="ECO:0000313" key="2">
    <source>
        <dbReference type="Proteomes" id="UP000198697"/>
    </source>
</evidence>
<keyword evidence="2" id="KW-1185">Reference proteome</keyword>
<evidence type="ECO:0000313" key="1">
    <source>
        <dbReference type="EMBL" id="SET88599.1"/>
    </source>
</evidence>
<gene>
    <name evidence="1" type="ORF">SAMN04487998_3005</name>
</gene>
<reference evidence="2" key="1">
    <citation type="submission" date="2016-10" db="EMBL/GenBank/DDBJ databases">
        <authorList>
            <person name="Varghese N."/>
            <person name="Submissions S."/>
        </authorList>
    </citation>
    <scope>NUCLEOTIDE SEQUENCE [LARGE SCALE GENOMIC DNA]</scope>
    <source>
        <strain evidence="2">DSM 15310</strain>
    </source>
</reference>
<dbReference type="NCBIfam" id="TIGR02436">
    <property type="entry name" value="four helix bundle protein"/>
    <property type="match status" value="1"/>
</dbReference>
<organism evidence="1 2">
    <name type="scientific">Hymenobacter actinosclerus</name>
    <dbReference type="NCBI Taxonomy" id="82805"/>
    <lineage>
        <taxon>Bacteria</taxon>
        <taxon>Pseudomonadati</taxon>
        <taxon>Bacteroidota</taxon>
        <taxon>Cytophagia</taxon>
        <taxon>Cytophagales</taxon>
        <taxon>Hymenobacteraceae</taxon>
        <taxon>Hymenobacter</taxon>
    </lineage>
</organism>
<dbReference type="InterPro" id="IPR036583">
    <property type="entry name" value="23S_rRNA_IVS_sf"/>
</dbReference>
<dbReference type="EMBL" id="FOHS01000004">
    <property type="protein sequence ID" value="SET88599.1"/>
    <property type="molecule type" value="Genomic_DNA"/>
</dbReference>
<dbReference type="Proteomes" id="UP000198697">
    <property type="component" value="Unassembled WGS sequence"/>
</dbReference>
<proteinExistence type="predicted"/>
<accession>A0A1I0HYX1</accession>
<dbReference type="RefSeq" id="WP_092772976.1">
    <property type="nucleotide sequence ID" value="NZ_FOHS01000004.1"/>
</dbReference>
<dbReference type="STRING" id="82805.SAMN04487998_3005"/>
<dbReference type="OrthoDB" id="285993at2"/>